<feature type="transmembrane region" description="Helical" evidence="6">
    <location>
        <begin position="162"/>
        <end position="185"/>
    </location>
</feature>
<dbReference type="STRING" id="1434123.MSVAZ_1172"/>
<proteinExistence type="predicted"/>
<dbReference type="HOGENOM" id="CLU_036985_0_0_2"/>
<evidence type="ECO:0000313" key="9">
    <source>
        <dbReference type="Proteomes" id="UP000033096"/>
    </source>
</evidence>
<keyword evidence="8" id="KW-0966">Cell projection</keyword>
<dbReference type="PANTHER" id="PTHR35402:SF2">
    <property type="entry name" value="FLAGELLA ACCESSORY PROTEIN J"/>
    <property type="match status" value="1"/>
</dbReference>
<dbReference type="InterPro" id="IPR018076">
    <property type="entry name" value="T2SS_GspF_dom"/>
</dbReference>
<organism evidence="8 9">
    <name type="scientific">Methanosarcina vacuolata Z-761</name>
    <dbReference type="NCBI Taxonomy" id="1434123"/>
    <lineage>
        <taxon>Archaea</taxon>
        <taxon>Methanobacteriati</taxon>
        <taxon>Methanobacteriota</taxon>
        <taxon>Stenosarchaea group</taxon>
        <taxon>Methanomicrobia</taxon>
        <taxon>Methanosarcinales</taxon>
        <taxon>Methanosarcinaceae</taxon>
        <taxon>Methanosarcina</taxon>
    </lineage>
</organism>
<feature type="transmembrane region" description="Helical" evidence="6">
    <location>
        <begin position="260"/>
        <end position="278"/>
    </location>
</feature>
<evidence type="ECO:0000256" key="5">
    <source>
        <dbReference type="ARBA" id="ARBA00023136"/>
    </source>
</evidence>
<protein>
    <submittedName>
        <fullName evidence="8">Flagella-related protein FlaJ</fullName>
    </submittedName>
</protein>
<dbReference type="InterPro" id="IPR056569">
    <property type="entry name" value="ArlJ-like"/>
</dbReference>
<keyword evidence="5 6" id="KW-0472">Membrane</keyword>
<dbReference type="PATRIC" id="fig|1434123.4.peg.1379"/>
<dbReference type="PANTHER" id="PTHR35402">
    <property type="entry name" value="INTEGRAL MEMBRANE PROTEIN-RELATED"/>
    <property type="match status" value="1"/>
</dbReference>
<evidence type="ECO:0000256" key="3">
    <source>
        <dbReference type="ARBA" id="ARBA00022692"/>
    </source>
</evidence>
<feature type="transmembrane region" description="Helical" evidence="6">
    <location>
        <begin position="401"/>
        <end position="423"/>
    </location>
</feature>
<sequence length="521" mass="57815">MRNVMRPEEKLAYLKAEANQHGFEGYFNLARQLKDTKVVERVNDDMLFLLTYMAAISTADIERDRIFDYAGSQKEYEASKYFRQIHNLASKWGYAYAKACKYISQRLQDEYLSKLFGRMSNILSSGEPEKNFLKQEKLTREEIFSNEYERSIESLKKWTDGYTALMVSVTLVVTIILVSVMIYNITNIGTIAFLVVLLTVFICGIALFIIYKAAPAEKKLHTLSRRSKEQEIIRFLSRILLPLGAISVIVLILIGTELQYILLAITFFTLPIGFFAMIDDRNVNERDSSFPAFVKTLGTLAGTTGITIRSAMEDLDKETIGGLRPGVEELDAGLSLGLKSKLCWDKFIGETGSELINRCSRIFTDAVELGGDPAEIGEIVSSSSLSIVLLRMKRQLVSSGFRGLAITLHVVMIGLLIFIIEIISKFSGLVSGMNESYSSIQGGASGMGMSMFNVTESIPLLYTFTLSVVLILTISNTLVVKIVEGGGNCKLFFYGGLMSGISGLCIIIVPPVVSGVFTFQM</sequence>
<keyword evidence="8" id="KW-0969">Cilium</keyword>
<dbReference type="GO" id="GO:0005886">
    <property type="term" value="C:plasma membrane"/>
    <property type="evidence" value="ECO:0007669"/>
    <property type="project" value="UniProtKB-SubCell"/>
</dbReference>
<keyword evidence="3 6" id="KW-0812">Transmembrane</keyword>
<dbReference type="EMBL" id="CP009520">
    <property type="protein sequence ID" value="AKB43441.1"/>
    <property type="molecule type" value="Genomic_DNA"/>
</dbReference>
<comment type="subcellular location">
    <subcellularLocation>
        <location evidence="1">Cell membrane</location>
        <topology evidence="1">Multi-pass membrane protein</topology>
    </subcellularLocation>
</comment>
<dbReference type="KEGG" id="mvc:MSVAZ_1172"/>
<dbReference type="NCBIfam" id="NF004703">
    <property type="entry name" value="PRK06041.1-1"/>
    <property type="match status" value="1"/>
</dbReference>
<evidence type="ECO:0000313" key="8">
    <source>
        <dbReference type="EMBL" id="AKB43441.1"/>
    </source>
</evidence>
<keyword evidence="9" id="KW-1185">Reference proteome</keyword>
<evidence type="ECO:0000256" key="1">
    <source>
        <dbReference type="ARBA" id="ARBA00004651"/>
    </source>
</evidence>
<feature type="transmembrane region" description="Helical" evidence="6">
    <location>
        <begin position="235"/>
        <end position="254"/>
    </location>
</feature>
<feature type="domain" description="Type II secretion system protein GspF" evidence="7">
    <location>
        <begin position="50"/>
        <end position="176"/>
    </location>
</feature>
<keyword evidence="8" id="KW-0282">Flagellum</keyword>
<dbReference type="Proteomes" id="UP000033096">
    <property type="component" value="Chromosome"/>
</dbReference>
<dbReference type="AlphaFoldDB" id="A0A0E3LH07"/>
<gene>
    <name evidence="8" type="ORF">MSVAZ_1172</name>
</gene>
<dbReference type="Pfam" id="PF00482">
    <property type="entry name" value="T2SSF"/>
    <property type="match status" value="1"/>
</dbReference>
<name>A0A0E3LH07_9EURY</name>
<feature type="transmembrane region" description="Helical" evidence="6">
    <location>
        <begin position="491"/>
        <end position="513"/>
    </location>
</feature>
<feature type="transmembrane region" description="Helical" evidence="6">
    <location>
        <begin position="460"/>
        <end position="479"/>
    </location>
</feature>
<accession>A0A0E3LH07</accession>
<evidence type="ECO:0000256" key="2">
    <source>
        <dbReference type="ARBA" id="ARBA00022475"/>
    </source>
</evidence>
<evidence type="ECO:0000259" key="7">
    <source>
        <dbReference type="Pfam" id="PF00482"/>
    </source>
</evidence>
<dbReference type="RefSeq" id="WP_232316231.1">
    <property type="nucleotide sequence ID" value="NZ_CP009520.1"/>
</dbReference>
<keyword evidence="2" id="KW-1003">Cell membrane</keyword>
<dbReference type="GeneID" id="24809580"/>
<evidence type="ECO:0000256" key="4">
    <source>
        <dbReference type="ARBA" id="ARBA00022989"/>
    </source>
</evidence>
<feature type="transmembrane region" description="Helical" evidence="6">
    <location>
        <begin position="191"/>
        <end position="214"/>
    </location>
</feature>
<reference evidence="8 9" key="1">
    <citation type="submission" date="2014-07" db="EMBL/GenBank/DDBJ databases">
        <title>Methanogenic archaea and the global carbon cycle.</title>
        <authorList>
            <person name="Henriksen J.R."/>
            <person name="Luke J."/>
            <person name="Reinhart S."/>
            <person name="Benedict M.N."/>
            <person name="Youngblut N.D."/>
            <person name="Metcalf M.E."/>
            <person name="Whitaker R.J."/>
            <person name="Metcalf W.W."/>
        </authorList>
    </citation>
    <scope>NUCLEOTIDE SEQUENCE [LARGE SCALE GENOMIC DNA]</scope>
    <source>
        <strain evidence="8 9">Z-761</strain>
    </source>
</reference>
<evidence type="ECO:0000256" key="6">
    <source>
        <dbReference type="SAM" id="Phobius"/>
    </source>
</evidence>
<keyword evidence="4 6" id="KW-1133">Transmembrane helix</keyword>